<organism evidence="1 2">
    <name type="scientific">candidate division WOR-1 bacterium RIFOXYB2_FULL_36_35</name>
    <dbReference type="NCBI Taxonomy" id="1802578"/>
    <lineage>
        <taxon>Bacteria</taxon>
        <taxon>Bacillati</taxon>
        <taxon>Saganbacteria</taxon>
    </lineage>
</organism>
<accession>A0A1F4S633</accession>
<dbReference type="InterPro" id="IPR038136">
    <property type="entry name" value="CofD-like_dom_sf"/>
</dbReference>
<evidence type="ECO:0008006" key="3">
    <source>
        <dbReference type="Google" id="ProtNLM"/>
    </source>
</evidence>
<evidence type="ECO:0000313" key="2">
    <source>
        <dbReference type="Proteomes" id="UP000177905"/>
    </source>
</evidence>
<dbReference type="Proteomes" id="UP000177905">
    <property type="component" value="Unassembled WGS sequence"/>
</dbReference>
<dbReference type="PANTHER" id="PTHR31240">
    <property type="entry name" value="MATERNAL EFFECT EMBRYO ARREST 18"/>
    <property type="match status" value="1"/>
</dbReference>
<gene>
    <name evidence="1" type="ORF">A2290_05940</name>
</gene>
<dbReference type="Gene3D" id="3.40.50.10680">
    <property type="entry name" value="CofD-like domains"/>
    <property type="match status" value="1"/>
</dbReference>
<dbReference type="GO" id="GO:0043743">
    <property type="term" value="F:LPPG:FO 2-phospho-L-lactate transferase activity"/>
    <property type="evidence" value="ECO:0007669"/>
    <property type="project" value="InterPro"/>
</dbReference>
<dbReference type="SUPFAM" id="SSF142338">
    <property type="entry name" value="CofD-like"/>
    <property type="match status" value="1"/>
</dbReference>
<dbReference type="Pfam" id="PF01933">
    <property type="entry name" value="CofD"/>
    <property type="match status" value="1"/>
</dbReference>
<dbReference type="PANTHER" id="PTHR31240:SF0">
    <property type="entry name" value="MATERNAL EFFECT EMBRYO ARREST 18"/>
    <property type="match status" value="1"/>
</dbReference>
<dbReference type="AlphaFoldDB" id="A0A1F4S633"/>
<reference evidence="1 2" key="1">
    <citation type="journal article" date="2016" name="Nat. Commun.">
        <title>Thousands of microbial genomes shed light on interconnected biogeochemical processes in an aquifer system.</title>
        <authorList>
            <person name="Anantharaman K."/>
            <person name="Brown C.T."/>
            <person name="Hug L.A."/>
            <person name="Sharon I."/>
            <person name="Castelle C.J."/>
            <person name="Probst A.J."/>
            <person name="Thomas B.C."/>
            <person name="Singh A."/>
            <person name="Wilkins M.J."/>
            <person name="Karaoz U."/>
            <person name="Brodie E.L."/>
            <person name="Williams K.H."/>
            <person name="Hubbard S.S."/>
            <person name="Banfield J.F."/>
        </authorList>
    </citation>
    <scope>NUCLEOTIDE SEQUENCE [LARGE SCALE GENOMIC DNA]</scope>
</reference>
<proteinExistence type="predicted"/>
<evidence type="ECO:0000313" key="1">
    <source>
        <dbReference type="EMBL" id="OGC15859.1"/>
    </source>
</evidence>
<comment type="caution">
    <text evidence="1">The sequence shown here is derived from an EMBL/GenBank/DDBJ whole genome shotgun (WGS) entry which is preliminary data.</text>
</comment>
<dbReference type="InterPro" id="IPR002882">
    <property type="entry name" value="CofD"/>
</dbReference>
<name>A0A1F4S633_UNCSA</name>
<dbReference type="EMBL" id="MEUA01000017">
    <property type="protein sequence ID" value="OGC15859.1"/>
    <property type="molecule type" value="Genomic_DNA"/>
</dbReference>
<sequence>MTTINTVQSLMQKYIRNPSKGPKIVLFTGGSGVRSPAIELAKYTHRTRHIINTTDSGGSTGMLRQVFELPGKHEFPAIGDIRSRLFDLANHEIPGYREVAKLLHYRLPKYADNNILRRVLSHIIRGNHELIRAIRKNSNNENLDTSSIPTSIIIQNALKTFWDTASTFERNYSLTLDLSDASIGNIFLAGLYFQYGGTGEALQTAIYFYKQLADVKGEVIPAHLESLHLAARFKDKTLYGQHLITQNSLSLPVDELWYINDLENKKKVVPTVNPDVIKAIQEADMIVYGMGSFETSLRSILIIPGIAEAIRRRNVPKVLITNPVLDEETIRMTAINCACKIGNTLQDMDTDQSYDYNNYLTYVLANEYPGATMFKSKYGNRFGYMPIGEGVIGNGVKLLQNNLLTSQGAKTYDPALLVELLFSIMAK</sequence>
<protein>
    <recommendedName>
        <fullName evidence="3">Gluconeogenesis factor</fullName>
    </recommendedName>
</protein>